<dbReference type="EMBL" id="LN713927">
    <property type="protein sequence ID" value="CEK42479.1"/>
    <property type="molecule type" value="Genomic_DNA"/>
</dbReference>
<dbReference type="RefSeq" id="WP_010953865.1">
    <property type="nucleotide sequence ID" value="NZ_LN713927.1"/>
</dbReference>
<geneLocation type="plasmid" evidence="1">
    <name>pQBR55</name>
</geneLocation>
<gene>
    <name evidence="1" type="ORF">PQBR55_0100</name>
</gene>
<reference evidence="1" key="1">
    <citation type="submission" date="2014-12" db="EMBL/GenBank/DDBJ databases">
        <authorList>
            <person name="Hall J."/>
        </authorList>
    </citation>
    <scope>NUCLEOTIDE SEQUENCE [LARGE SCALE GENOMIC DNA]</scope>
    <source>
        <strain evidence="1">SBW25</strain>
        <plasmid evidence="1">pQBR55</plasmid>
    </source>
</reference>
<evidence type="ECO:0000313" key="1">
    <source>
        <dbReference type="EMBL" id="CEK42479.1"/>
    </source>
</evidence>
<protein>
    <recommendedName>
        <fullName evidence="2">Transposase</fullName>
    </recommendedName>
</protein>
<proteinExistence type="predicted"/>
<name>A0A0G4E5Q8_PSEFS</name>
<reference evidence="1" key="2">
    <citation type="submission" date="2015-06" db="EMBL/GenBank/DDBJ databases">
        <title>Environmentally co-occuring mercury resistance plasmids are genetically and phenotypically diverse and confer variable context-dependent fitness effects.</title>
        <authorList>
            <person name="Hall J.P.J."/>
            <person name="Harrison E."/>
            <person name="Lilley A.K."/>
            <person name="Paterson S."/>
            <person name="Spiers A.J."/>
            <person name="Brockhurst M.A."/>
        </authorList>
    </citation>
    <scope>NUCLEOTIDE SEQUENCE [LARGE SCALE GENOMIC DNA]</scope>
    <source>
        <strain evidence="1">SBW25</strain>
        <plasmid evidence="1">pQBR55</plasmid>
    </source>
</reference>
<accession>A0A0G4E5Q8</accession>
<keyword evidence="1" id="KW-0614">Plasmid</keyword>
<sequence>MIEIPPATFRVTPYGEVDGVALDKLRASFDTSQLLRLVDQFDACLAELGGVVAVRDELLKLHAMALTLVEGVPLTVPTENACIWTEAESLQQNLETLAGWVRSAQAGIIPLVNLAPDHEQ</sequence>
<dbReference type="NCBIfam" id="NF041282">
    <property type="entry name" value="TnpC_regulator"/>
    <property type="match status" value="1"/>
</dbReference>
<organism evidence="1">
    <name type="scientific">Pseudomonas fluorescens (strain SBW25)</name>
    <dbReference type="NCBI Taxonomy" id="216595"/>
    <lineage>
        <taxon>Bacteria</taxon>
        <taxon>Pseudomonadati</taxon>
        <taxon>Pseudomonadota</taxon>
        <taxon>Gammaproteobacteria</taxon>
        <taxon>Pseudomonadales</taxon>
        <taxon>Pseudomonadaceae</taxon>
        <taxon>Pseudomonas</taxon>
    </lineage>
</organism>
<evidence type="ECO:0008006" key="2">
    <source>
        <dbReference type="Google" id="ProtNLM"/>
    </source>
</evidence>
<dbReference type="AlphaFoldDB" id="A0A0G4E5Q8"/>
<dbReference type="InterPro" id="IPR049837">
    <property type="entry name" value="TnpC_reg-like"/>
</dbReference>